<accession>A0ABD2Z4K5</accession>
<gene>
    <name evidence="1" type="ORF">ACH5RR_025982</name>
</gene>
<dbReference type="AlphaFoldDB" id="A0ABD2Z4K5"/>
<dbReference type="EMBL" id="JBJUIK010000011">
    <property type="protein sequence ID" value="KAL3513265.1"/>
    <property type="molecule type" value="Genomic_DNA"/>
</dbReference>
<reference evidence="1 2" key="1">
    <citation type="submission" date="2024-11" db="EMBL/GenBank/DDBJ databases">
        <title>A near-complete genome assembly of Cinchona calisaya.</title>
        <authorList>
            <person name="Lian D.C."/>
            <person name="Zhao X.W."/>
            <person name="Wei L."/>
        </authorList>
    </citation>
    <scope>NUCLEOTIDE SEQUENCE [LARGE SCALE GENOMIC DNA]</scope>
    <source>
        <tissue evidence="1">Nenye</tissue>
    </source>
</reference>
<sequence length="119" mass="13924">MRVDMHLRVDGNNNGLFIDFNEKFEFDEDNFSSNSEGFDDEVNDYDELVSKFEGDEIDGFVLKDLYNKMDIEMKREIATGDAKVAIGYLAEKKDADKMFYYKNDTNEKGGFHRLFWVDS</sequence>
<comment type="caution">
    <text evidence="1">The sequence shown here is derived from an EMBL/GenBank/DDBJ whole genome shotgun (WGS) entry which is preliminary data.</text>
</comment>
<protein>
    <submittedName>
        <fullName evidence="1">Uncharacterized protein</fullName>
    </submittedName>
</protein>
<dbReference type="Proteomes" id="UP001630127">
    <property type="component" value="Unassembled WGS sequence"/>
</dbReference>
<organism evidence="1 2">
    <name type="scientific">Cinchona calisaya</name>
    <dbReference type="NCBI Taxonomy" id="153742"/>
    <lineage>
        <taxon>Eukaryota</taxon>
        <taxon>Viridiplantae</taxon>
        <taxon>Streptophyta</taxon>
        <taxon>Embryophyta</taxon>
        <taxon>Tracheophyta</taxon>
        <taxon>Spermatophyta</taxon>
        <taxon>Magnoliopsida</taxon>
        <taxon>eudicotyledons</taxon>
        <taxon>Gunneridae</taxon>
        <taxon>Pentapetalae</taxon>
        <taxon>asterids</taxon>
        <taxon>lamiids</taxon>
        <taxon>Gentianales</taxon>
        <taxon>Rubiaceae</taxon>
        <taxon>Cinchonoideae</taxon>
        <taxon>Cinchoneae</taxon>
        <taxon>Cinchona</taxon>
    </lineage>
</organism>
<proteinExistence type="predicted"/>
<evidence type="ECO:0000313" key="2">
    <source>
        <dbReference type="Proteomes" id="UP001630127"/>
    </source>
</evidence>
<keyword evidence="2" id="KW-1185">Reference proteome</keyword>
<name>A0ABD2Z4K5_9GENT</name>
<evidence type="ECO:0000313" key="1">
    <source>
        <dbReference type="EMBL" id="KAL3513265.1"/>
    </source>
</evidence>